<dbReference type="Pfam" id="PF13568">
    <property type="entry name" value="OMP_b-brl_2"/>
    <property type="match status" value="1"/>
</dbReference>
<dbReference type="InterPro" id="IPR025665">
    <property type="entry name" value="Beta-barrel_OMP_2"/>
</dbReference>
<organism evidence="3 4">
    <name type="scientific">Mucilaginibacter lutimaris</name>
    <dbReference type="NCBI Taxonomy" id="931629"/>
    <lineage>
        <taxon>Bacteria</taxon>
        <taxon>Pseudomonadati</taxon>
        <taxon>Bacteroidota</taxon>
        <taxon>Sphingobacteriia</taxon>
        <taxon>Sphingobacteriales</taxon>
        <taxon>Sphingobacteriaceae</taxon>
        <taxon>Mucilaginibacter</taxon>
    </lineage>
</organism>
<dbReference type="Proteomes" id="UP001597073">
    <property type="component" value="Unassembled WGS sequence"/>
</dbReference>
<reference evidence="4" key="1">
    <citation type="journal article" date="2019" name="Int. J. Syst. Evol. Microbiol.">
        <title>The Global Catalogue of Microorganisms (GCM) 10K type strain sequencing project: providing services to taxonomists for standard genome sequencing and annotation.</title>
        <authorList>
            <consortium name="The Broad Institute Genomics Platform"/>
            <consortium name="The Broad Institute Genome Sequencing Center for Infectious Disease"/>
            <person name="Wu L."/>
            <person name="Ma J."/>
        </authorList>
    </citation>
    <scope>NUCLEOTIDE SEQUENCE [LARGE SCALE GENOMIC DNA]</scope>
    <source>
        <strain evidence="4">CCUG 60742</strain>
    </source>
</reference>
<gene>
    <name evidence="3" type="ORF">ACFQZI_15795</name>
</gene>
<feature type="signal peptide" evidence="1">
    <location>
        <begin position="1"/>
        <end position="20"/>
    </location>
</feature>
<evidence type="ECO:0000313" key="4">
    <source>
        <dbReference type="Proteomes" id="UP001597073"/>
    </source>
</evidence>
<dbReference type="RefSeq" id="WP_377144125.1">
    <property type="nucleotide sequence ID" value="NZ_JBHTIA010000012.1"/>
</dbReference>
<protein>
    <submittedName>
        <fullName evidence="3">Porin family protein</fullName>
    </submittedName>
</protein>
<keyword evidence="1" id="KW-0732">Signal</keyword>
<accession>A0ABW2ZJA4</accession>
<evidence type="ECO:0000313" key="3">
    <source>
        <dbReference type="EMBL" id="MFD0766325.1"/>
    </source>
</evidence>
<dbReference type="InterPro" id="IPR036709">
    <property type="entry name" value="Autotransporte_beta_dom_sf"/>
</dbReference>
<proteinExistence type="predicted"/>
<evidence type="ECO:0000256" key="1">
    <source>
        <dbReference type="SAM" id="SignalP"/>
    </source>
</evidence>
<evidence type="ECO:0000259" key="2">
    <source>
        <dbReference type="Pfam" id="PF13568"/>
    </source>
</evidence>
<dbReference type="EMBL" id="JBHTIA010000012">
    <property type="protein sequence ID" value="MFD0766325.1"/>
    <property type="molecule type" value="Genomic_DNA"/>
</dbReference>
<feature type="chain" id="PRO_5046400481" evidence="1">
    <location>
        <begin position="21"/>
        <end position="195"/>
    </location>
</feature>
<name>A0ABW2ZJA4_9SPHI</name>
<dbReference type="SUPFAM" id="SSF103515">
    <property type="entry name" value="Autotransporter"/>
    <property type="match status" value="1"/>
</dbReference>
<comment type="caution">
    <text evidence="3">The sequence shown here is derived from an EMBL/GenBank/DDBJ whole genome shotgun (WGS) entry which is preliminary data.</text>
</comment>
<sequence length="195" mass="20894">MKKCLLSVAIIFMAAISARAQFSLGAKAGVNFSKISTDNVSESTVAGYQAGLFARFGSSLYLQPELYVASSGGKFDFNNNGGTVTTNGKVRFTSLNVPLLIGKGFGGDNLNIRVMAGPVYSYLMDKNQNFGDNVSGADNDFGNYKKSTLGYQVGGGIDVGHITADLRYEGGLTKINENYGQRQNIWALSVGFKFF</sequence>
<feature type="domain" description="Outer membrane protein beta-barrel" evidence="2">
    <location>
        <begin position="20"/>
        <end position="175"/>
    </location>
</feature>
<keyword evidence="4" id="KW-1185">Reference proteome</keyword>